<keyword evidence="7" id="KW-1185">Reference proteome</keyword>
<evidence type="ECO:0000313" key="7">
    <source>
        <dbReference type="Proteomes" id="UP000193218"/>
    </source>
</evidence>
<evidence type="ECO:0008006" key="8">
    <source>
        <dbReference type="Google" id="ProtNLM"/>
    </source>
</evidence>
<dbReference type="Proteomes" id="UP000193218">
    <property type="component" value="Unassembled WGS sequence"/>
</dbReference>
<dbReference type="InterPro" id="IPR046341">
    <property type="entry name" value="SET_dom_sf"/>
</dbReference>
<dbReference type="GO" id="GO:0005737">
    <property type="term" value="C:cytoplasm"/>
    <property type="evidence" value="ECO:0007669"/>
    <property type="project" value="TreeGrafter"/>
</dbReference>
<dbReference type="GO" id="GO:0005634">
    <property type="term" value="C:nucleus"/>
    <property type="evidence" value="ECO:0007669"/>
    <property type="project" value="TreeGrafter"/>
</dbReference>
<gene>
    <name evidence="6" type="ORF">BD324DRAFT_605115</name>
</gene>
<reference evidence="6 7" key="1">
    <citation type="submission" date="2017-03" db="EMBL/GenBank/DDBJ databases">
        <title>Widespread Adenine N6-methylation of Active Genes in Fungi.</title>
        <authorList>
            <consortium name="DOE Joint Genome Institute"/>
            <person name="Mondo S.J."/>
            <person name="Dannebaum R.O."/>
            <person name="Kuo R.C."/>
            <person name="Louie K.B."/>
            <person name="Bewick A.J."/>
            <person name="Labutti K."/>
            <person name="Haridas S."/>
            <person name="Kuo A."/>
            <person name="Salamov A."/>
            <person name="Ahrendt S.R."/>
            <person name="Lau R."/>
            <person name="Bowen B.P."/>
            <person name="Lipzen A."/>
            <person name="Sullivan W."/>
            <person name="Andreopoulos W.B."/>
            <person name="Clum A."/>
            <person name="Lindquist E."/>
            <person name="Daum C."/>
            <person name="Northen T.R."/>
            <person name="Ramamoorthy G."/>
            <person name="Schmitz R.J."/>
            <person name="Gryganskyi A."/>
            <person name="Culley D."/>
            <person name="Magnuson J."/>
            <person name="James T.Y."/>
            <person name="O'Malley M.A."/>
            <person name="Stajich J.E."/>
            <person name="Spatafora J.W."/>
            <person name="Visel A."/>
            <person name="Grigoriev I.V."/>
        </authorList>
    </citation>
    <scope>NUCLEOTIDE SEQUENCE [LARGE SCALE GENOMIC DNA]</scope>
    <source>
        <strain evidence="6 7">NRRL Y-17943</strain>
    </source>
</reference>
<dbReference type="FunCoup" id="A0A1Y1U9P9">
    <property type="interactions" value="338"/>
</dbReference>
<dbReference type="CDD" id="cd01285">
    <property type="entry name" value="nucleoside_deaminase"/>
    <property type="match status" value="1"/>
</dbReference>
<evidence type="ECO:0000256" key="2">
    <source>
        <dbReference type="ARBA" id="ARBA00038160"/>
    </source>
</evidence>
<dbReference type="AlphaFoldDB" id="A0A1Y1U9P9"/>
<dbReference type="SUPFAM" id="SSF53927">
    <property type="entry name" value="Cytidine deaminase-like"/>
    <property type="match status" value="1"/>
</dbReference>
<dbReference type="SMART" id="SM00317">
    <property type="entry name" value="SET"/>
    <property type="match status" value="1"/>
</dbReference>
<keyword evidence="1" id="KW-0819">tRNA processing</keyword>
<dbReference type="SUPFAM" id="SSF82199">
    <property type="entry name" value="SET domain"/>
    <property type="match status" value="1"/>
</dbReference>
<dbReference type="PANTHER" id="PTHR11079">
    <property type="entry name" value="CYTOSINE DEAMINASE FAMILY MEMBER"/>
    <property type="match status" value="1"/>
</dbReference>
<proteinExistence type="inferred from homology"/>
<comment type="similarity">
    <text evidence="2">Belongs to the cytidine and deoxycytidylate deaminase family. ADAT3 subfamily.</text>
</comment>
<organism evidence="6 7">
    <name type="scientific">Kockovaella imperatae</name>
    <dbReference type="NCBI Taxonomy" id="4999"/>
    <lineage>
        <taxon>Eukaryota</taxon>
        <taxon>Fungi</taxon>
        <taxon>Dikarya</taxon>
        <taxon>Basidiomycota</taxon>
        <taxon>Agaricomycotina</taxon>
        <taxon>Tremellomycetes</taxon>
        <taxon>Tremellales</taxon>
        <taxon>Cuniculitremaceae</taxon>
        <taxon>Kockovaella</taxon>
    </lineage>
</organism>
<dbReference type="InterPro" id="IPR001214">
    <property type="entry name" value="SET_dom"/>
</dbReference>
<name>A0A1Y1U9P9_9TREE</name>
<sequence length="587" mass="65099">MSQRDSSTSNGEITQGINPLGLEIRIIPGRGRGVFAREDISANILLEESPVLPLTQSQWEEGRMNNTILGEYGFCWSNGGMAIALGTASLFNHSNRPNVNFIRNTKSGTIAFRTVRPVSAGEELCICYSADESKLWFRNRRLEMESELRSLKDIRLAKFVTKQQALSNDTLTASSESGDLEIQSPQPVPFTHDIVSIPKFSQDIPTALSPETLGALPPPLHSTASPSPNTPPDIGAAALVPDLEWNESDWVNVSSGDPRAEALGNVERVRGHAEIDEEEDFNAFMQIWAVDVDEPRTTRFLLNFTREMDFGESSMRHLKRVFKRTKADGQERQSVALCTLSHMSKESITSSMATFHESLASLVPYIATVPTAAARTDSELKAKAKIWPVIFSPSQLRPTTSETWSAARRAWVQAGIQRAISLALAAKDRGELPIGVFCTAQPEIFWPSPEAFIPPTPDLRASSTDTRLSTAHPLRHSVLNCVRSIAYLRTVPPFSQLQPTRNGADYLLTSLSLFMTHEPCVMCSMALLHSRVKEVFYIFPRSRGGGLNGMGVHGRKDLNHKFQVWEWRGELEQSLKEALKVDEDIAI</sequence>
<dbReference type="InterPro" id="IPR016193">
    <property type="entry name" value="Cytidine_deaminase-like"/>
</dbReference>
<feature type="domain" description="CMP/dCMP-type deaminase" evidence="5">
    <location>
        <begin position="410"/>
        <end position="565"/>
    </location>
</feature>
<dbReference type="InterPro" id="IPR002125">
    <property type="entry name" value="CMP_dCMP_dom"/>
</dbReference>
<dbReference type="InParanoid" id="A0A1Y1U9P9"/>
<dbReference type="EMBL" id="NBSH01000015">
    <property type="protein sequence ID" value="ORX34274.1"/>
    <property type="molecule type" value="Genomic_DNA"/>
</dbReference>
<evidence type="ECO:0000256" key="1">
    <source>
        <dbReference type="ARBA" id="ARBA00022694"/>
    </source>
</evidence>
<dbReference type="PANTHER" id="PTHR11079:SF156">
    <property type="entry name" value="INACTIVE TRNA-SPECIFIC ADENOSINE DEAMINASE-LIKE PROTEIN 3-RELATED"/>
    <property type="match status" value="1"/>
</dbReference>
<dbReference type="GeneID" id="33555802"/>
<feature type="region of interest" description="Disordered" evidence="3">
    <location>
        <begin position="208"/>
        <end position="230"/>
    </location>
</feature>
<accession>A0A1Y1U9P9</accession>
<evidence type="ECO:0000259" key="4">
    <source>
        <dbReference type="PROSITE" id="PS50280"/>
    </source>
</evidence>
<evidence type="ECO:0000313" key="6">
    <source>
        <dbReference type="EMBL" id="ORX34274.1"/>
    </source>
</evidence>
<dbReference type="GO" id="GO:0008033">
    <property type="term" value="P:tRNA processing"/>
    <property type="evidence" value="ECO:0007669"/>
    <property type="project" value="UniProtKB-KW"/>
</dbReference>
<dbReference type="RefSeq" id="XP_021868552.1">
    <property type="nucleotide sequence ID" value="XM_022013994.1"/>
</dbReference>
<dbReference type="PROSITE" id="PS51747">
    <property type="entry name" value="CYT_DCMP_DEAMINASES_2"/>
    <property type="match status" value="1"/>
</dbReference>
<feature type="domain" description="SET" evidence="4">
    <location>
        <begin position="20"/>
        <end position="129"/>
    </location>
</feature>
<comment type="caution">
    <text evidence="6">The sequence shown here is derived from an EMBL/GenBank/DDBJ whole genome shotgun (WGS) entry which is preliminary data.</text>
</comment>
<dbReference type="Pfam" id="PF00856">
    <property type="entry name" value="SET"/>
    <property type="match status" value="1"/>
</dbReference>
<dbReference type="OrthoDB" id="3180714at2759"/>
<dbReference type="STRING" id="4999.A0A1Y1U9P9"/>
<dbReference type="PROSITE" id="PS50280">
    <property type="entry name" value="SET"/>
    <property type="match status" value="1"/>
</dbReference>
<dbReference type="GO" id="GO:0052717">
    <property type="term" value="F:tRNA-specific adenosine-34 deaminase activity"/>
    <property type="evidence" value="ECO:0007669"/>
    <property type="project" value="TreeGrafter"/>
</dbReference>
<dbReference type="Gene3D" id="3.40.140.10">
    <property type="entry name" value="Cytidine Deaminase, domain 2"/>
    <property type="match status" value="1"/>
</dbReference>
<dbReference type="Gene3D" id="2.170.270.10">
    <property type="entry name" value="SET domain"/>
    <property type="match status" value="1"/>
</dbReference>
<evidence type="ECO:0000259" key="5">
    <source>
        <dbReference type="PROSITE" id="PS51747"/>
    </source>
</evidence>
<protein>
    <recommendedName>
        <fullName evidence="8">SET domain-containing protein</fullName>
    </recommendedName>
</protein>
<dbReference type="CDD" id="cd10540">
    <property type="entry name" value="SET_SpSet7-like"/>
    <property type="match status" value="1"/>
</dbReference>
<evidence type="ECO:0000256" key="3">
    <source>
        <dbReference type="SAM" id="MobiDB-lite"/>
    </source>
</evidence>